<dbReference type="GO" id="GO:0004523">
    <property type="term" value="F:RNA-DNA hybrid ribonuclease activity"/>
    <property type="evidence" value="ECO:0007669"/>
    <property type="project" value="UniProtKB-UniRule"/>
</dbReference>
<comment type="function">
    <text evidence="3 14 16">Endonuclease that specifically degrades the RNA of RNA-DNA hybrids.</text>
</comment>
<dbReference type="GO" id="GO:0030145">
    <property type="term" value="F:manganese ion binding"/>
    <property type="evidence" value="ECO:0007669"/>
    <property type="project" value="UniProtKB-UniRule"/>
</dbReference>
<dbReference type="RefSeq" id="WP_128522778.1">
    <property type="nucleotide sequence ID" value="NZ_CANLVY010000004.1"/>
</dbReference>
<feature type="domain" description="RNase H type-2" evidence="17">
    <location>
        <begin position="71"/>
        <end position="254"/>
    </location>
</feature>
<dbReference type="HAMAP" id="MF_00052_B">
    <property type="entry name" value="RNase_HII_B"/>
    <property type="match status" value="1"/>
</dbReference>
<keyword evidence="11 14" id="KW-0255">Endonuclease</keyword>
<feature type="binding site" evidence="14 15">
    <location>
        <position position="78"/>
    </location>
    <ligand>
        <name>a divalent metal cation</name>
        <dbReference type="ChEBI" id="CHEBI:60240"/>
    </ligand>
</feature>
<evidence type="ECO:0000256" key="3">
    <source>
        <dbReference type="ARBA" id="ARBA00004065"/>
    </source>
</evidence>
<dbReference type="OrthoDB" id="9803420at2"/>
<dbReference type="PANTHER" id="PTHR10954">
    <property type="entry name" value="RIBONUCLEASE H2 SUBUNIT A"/>
    <property type="match status" value="1"/>
</dbReference>
<comment type="cofactor">
    <cofactor evidence="2">
        <name>Mg(2+)</name>
        <dbReference type="ChEBI" id="CHEBI:18420"/>
    </cofactor>
</comment>
<dbReference type="NCBIfam" id="NF000595">
    <property type="entry name" value="PRK00015.1-3"/>
    <property type="match status" value="1"/>
</dbReference>
<evidence type="ECO:0000256" key="6">
    <source>
        <dbReference type="ARBA" id="ARBA00012180"/>
    </source>
</evidence>
<dbReference type="GO" id="GO:0005737">
    <property type="term" value="C:cytoplasm"/>
    <property type="evidence" value="ECO:0007669"/>
    <property type="project" value="UniProtKB-SubCell"/>
</dbReference>
<evidence type="ECO:0000256" key="8">
    <source>
        <dbReference type="ARBA" id="ARBA00022490"/>
    </source>
</evidence>
<proteinExistence type="inferred from homology"/>
<dbReference type="InterPro" id="IPR036397">
    <property type="entry name" value="RNaseH_sf"/>
</dbReference>
<accession>A0A410M8H6</accession>
<gene>
    <name evidence="14" type="primary">rnhB</name>
    <name evidence="18" type="ORF">HLI_01765</name>
</gene>
<evidence type="ECO:0000256" key="7">
    <source>
        <dbReference type="ARBA" id="ARBA00019179"/>
    </source>
</evidence>
<dbReference type="GO" id="GO:0032299">
    <property type="term" value="C:ribonuclease H2 complex"/>
    <property type="evidence" value="ECO:0007669"/>
    <property type="project" value="TreeGrafter"/>
</dbReference>
<dbReference type="GO" id="GO:0003723">
    <property type="term" value="F:RNA binding"/>
    <property type="evidence" value="ECO:0007669"/>
    <property type="project" value="UniProtKB-UniRule"/>
</dbReference>
<evidence type="ECO:0000256" key="13">
    <source>
        <dbReference type="ARBA" id="ARBA00023211"/>
    </source>
</evidence>
<evidence type="ECO:0000256" key="14">
    <source>
        <dbReference type="HAMAP-Rule" id="MF_00052"/>
    </source>
</evidence>
<evidence type="ECO:0000256" key="4">
    <source>
        <dbReference type="ARBA" id="ARBA00004496"/>
    </source>
</evidence>
<keyword evidence="8 14" id="KW-0963">Cytoplasm</keyword>
<dbReference type="EMBL" id="CP026118">
    <property type="protein sequence ID" value="QAS51014.1"/>
    <property type="molecule type" value="Genomic_DNA"/>
</dbReference>
<dbReference type="KEGG" id="hli:HLI_01765"/>
<evidence type="ECO:0000313" key="18">
    <source>
        <dbReference type="EMBL" id="QAS51014.1"/>
    </source>
</evidence>
<feature type="binding site" evidence="14 15">
    <location>
        <position position="168"/>
    </location>
    <ligand>
        <name>a divalent metal cation</name>
        <dbReference type="ChEBI" id="CHEBI:60240"/>
    </ligand>
</feature>
<organism evidence="18 19">
    <name type="scientific">Halobacillus litoralis</name>
    <dbReference type="NCBI Taxonomy" id="45668"/>
    <lineage>
        <taxon>Bacteria</taxon>
        <taxon>Bacillati</taxon>
        <taxon>Bacillota</taxon>
        <taxon>Bacilli</taxon>
        <taxon>Bacillales</taxon>
        <taxon>Bacillaceae</taxon>
        <taxon>Halobacillus</taxon>
    </lineage>
</organism>
<dbReference type="SUPFAM" id="SSF53098">
    <property type="entry name" value="Ribonuclease H-like"/>
    <property type="match status" value="1"/>
</dbReference>
<evidence type="ECO:0000256" key="15">
    <source>
        <dbReference type="PROSITE-ProRule" id="PRU01319"/>
    </source>
</evidence>
<feature type="binding site" evidence="14 15">
    <location>
        <position position="77"/>
    </location>
    <ligand>
        <name>a divalent metal cation</name>
        <dbReference type="ChEBI" id="CHEBI:60240"/>
    </ligand>
</feature>
<dbReference type="InterPro" id="IPR022898">
    <property type="entry name" value="RNase_HII"/>
</dbReference>
<evidence type="ECO:0000259" key="17">
    <source>
        <dbReference type="PROSITE" id="PS51975"/>
    </source>
</evidence>
<keyword evidence="10 14" id="KW-0479">Metal-binding</keyword>
<comment type="catalytic activity">
    <reaction evidence="1 14 15 16">
        <text>Endonucleolytic cleavage to 5'-phosphomonoester.</text>
        <dbReference type="EC" id="3.1.26.4"/>
    </reaction>
</comment>
<evidence type="ECO:0000256" key="9">
    <source>
        <dbReference type="ARBA" id="ARBA00022722"/>
    </source>
</evidence>
<comment type="similarity">
    <text evidence="5 14 16">Belongs to the RNase HII family.</text>
</comment>
<dbReference type="CDD" id="cd07182">
    <property type="entry name" value="RNase_HII_bacteria_HII_like"/>
    <property type="match status" value="1"/>
</dbReference>
<sequence>MARLTVMHVKEMLNDPLLTEEELQGFRNDERKGVQKLIERYDAEKRKEAQLQQQYEDMLVFEYEQYRKGKRVVAGIDEAGRGPLAGPVVAGAVILPENYYLEGLNDSKKLSLSQRENYFDHIKADAFWSVGIVCNEEIDRLNIYQATKLAMQRAVDNLPVRPEHLLIDAMEMNHAPCTQTSLVKGDQRSVSIAAASVIAKVTRDRMMADLDERYPMYQFRSNQGYGTKDHLRALEMYGASPYHRLSFAPVKEVI</sequence>
<dbReference type="EC" id="3.1.26.4" evidence="6 14"/>
<dbReference type="PANTHER" id="PTHR10954:SF18">
    <property type="entry name" value="RIBONUCLEASE HII"/>
    <property type="match status" value="1"/>
</dbReference>
<dbReference type="InterPro" id="IPR024567">
    <property type="entry name" value="RNase_HII/HIII_dom"/>
</dbReference>
<dbReference type="PROSITE" id="PS51975">
    <property type="entry name" value="RNASE_H_2"/>
    <property type="match status" value="1"/>
</dbReference>
<comment type="subcellular location">
    <subcellularLocation>
        <location evidence="4 14">Cytoplasm</location>
    </subcellularLocation>
</comment>
<reference evidence="18 19" key="1">
    <citation type="submission" date="2018-01" db="EMBL/GenBank/DDBJ databases">
        <title>The whole genome sequencing and assembly of Halobacillus litoralis ERB031 strain.</title>
        <authorList>
            <person name="Lee S.-J."/>
            <person name="Park M.-K."/>
            <person name="Kim J.-Y."/>
            <person name="Lee Y.-J."/>
            <person name="Yi H."/>
            <person name="Bahn Y.-S."/>
            <person name="Kim J.F."/>
            <person name="Lee D.-W."/>
        </authorList>
    </citation>
    <scope>NUCLEOTIDE SEQUENCE [LARGE SCALE GENOMIC DNA]</scope>
    <source>
        <strain evidence="18 19">ERB 031</strain>
    </source>
</reference>
<dbReference type="NCBIfam" id="NF000594">
    <property type="entry name" value="PRK00015.1-1"/>
    <property type="match status" value="1"/>
</dbReference>
<evidence type="ECO:0000256" key="5">
    <source>
        <dbReference type="ARBA" id="ARBA00007383"/>
    </source>
</evidence>
<evidence type="ECO:0000256" key="11">
    <source>
        <dbReference type="ARBA" id="ARBA00022759"/>
    </source>
</evidence>
<dbReference type="Gene3D" id="3.30.420.10">
    <property type="entry name" value="Ribonuclease H-like superfamily/Ribonuclease H"/>
    <property type="match status" value="1"/>
</dbReference>
<keyword evidence="9 14" id="KW-0540">Nuclease</keyword>
<name>A0A410M8H6_9BACI</name>
<dbReference type="Proteomes" id="UP000287756">
    <property type="component" value="Chromosome"/>
</dbReference>
<dbReference type="GO" id="GO:0043137">
    <property type="term" value="P:DNA replication, removal of RNA primer"/>
    <property type="evidence" value="ECO:0007669"/>
    <property type="project" value="TreeGrafter"/>
</dbReference>
<protein>
    <recommendedName>
        <fullName evidence="7 14">Ribonuclease HII</fullName>
        <shortName evidence="14">RNase HII</shortName>
        <ecNumber evidence="6 14">3.1.26.4</ecNumber>
    </recommendedName>
</protein>
<keyword evidence="13 14" id="KW-0464">Manganese</keyword>
<evidence type="ECO:0000256" key="1">
    <source>
        <dbReference type="ARBA" id="ARBA00000077"/>
    </source>
</evidence>
<evidence type="ECO:0000313" key="19">
    <source>
        <dbReference type="Proteomes" id="UP000287756"/>
    </source>
</evidence>
<dbReference type="InterPro" id="IPR012337">
    <property type="entry name" value="RNaseH-like_sf"/>
</dbReference>
<dbReference type="AlphaFoldDB" id="A0A410M8H6"/>
<dbReference type="InterPro" id="IPR001352">
    <property type="entry name" value="RNase_HII/HIII"/>
</dbReference>
<dbReference type="Pfam" id="PF01351">
    <property type="entry name" value="RNase_HII"/>
    <property type="match status" value="1"/>
</dbReference>
<evidence type="ECO:0000256" key="2">
    <source>
        <dbReference type="ARBA" id="ARBA00001946"/>
    </source>
</evidence>
<evidence type="ECO:0000256" key="12">
    <source>
        <dbReference type="ARBA" id="ARBA00022801"/>
    </source>
</evidence>
<dbReference type="FunFam" id="3.30.420.10:FF:000006">
    <property type="entry name" value="Ribonuclease HII"/>
    <property type="match status" value="1"/>
</dbReference>
<keyword evidence="12 14" id="KW-0378">Hydrolase</keyword>
<evidence type="ECO:0000256" key="10">
    <source>
        <dbReference type="ARBA" id="ARBA00022723"/>
    </source>
</evidence>
<evidence type="ECO:0000256" key="16">
    <source>
        <dbReference type="RuleBase" id="RU003515"/>
    </source>
</evidence>
<comment type="cofactor">
    <cofactor evidence="14 15">
        <name>Mn(2+)</name>
        <dbReference type="ChEBI" id="CHEBI:29035"/>
    </cofactor>
    <cofactor evidence="14 15">
        <name>Mg(2+)</name>
        <dbReference type="ChEBI" id="CHEBI:18420"/>
    </cofactor>
    <text evidence="14 15">Manganese or magnesium. Binds 1 divalent metal ion per monomer in the absence of substrate. May bind a second metal ion after substrate binding.</text>
</comment>
<dbReference type="GO" id="GO:0006298">
    <property type="term" value="P:mismatch repair"/>
    <property type="evidence" value="ECO:0007669"/>
    <property type="project" value="TreeGrafter"/>
</dbReference>